<evidence type="ECO:0000256" key="1">
    <source>
        <dbReference type="SAM" id="SignalP"/>
    </source>
</evidence>
<organism evidence="2 3">
    <name type="scientific">Drosophila busckii</name>
    <name type="common">Fruit fly</name>
    <dbReference type="NCBI Taxonomy" id="30019"/>
    <lineage>
        <taxon>Eukaryota</taxon>
        <taxon>Metazoa</taxon>
        <taxon>Ecdysozoa</taxon>
        <taxon>Arthropoda</taxon>
        <taxon>Hexapoda</taxon>
        <taxon>Insecta</taxon>
        <taxon>Pterygota</taxon>
        <taxon>Neoptera</taxon>
        <taxon>Endopterygota</taxon>
        <taxon>Diptera</taxon>
        <taxon>Brachycera</taxon>
        <taxon>Muscomorpha</taxon>
        <taxon>Ephydroidea</taxon>
        <taxon>Drosophilidae</taxon>
        <taxon>Drosophila</taxon>
    </lineage>
</organism>
<dbReference type="AlphaFoldDB" id="A0A0M4F7Z8"/>
<keyword evidence="3" id="KW-1185">Reference proteome</keyword>
<protein>
    <submittedName>
        <fullName evidence="2">CG12659</fullName>
    </submittedName>
</protein>
<proteinExistence type="predicted"/>
<dbReference type="Proteomes" id="UP000494163">
    <property type="component" value="Chromosome X"/>
</dbReference>
<feature type="signal peptide" evidence="1">
    <location>
        <begin position="1"/>
        <end position="24"/>
    </location>
</feature>
<feature type="chain" id="PRO_5005794084" evidence="1">
    <location>
        <begin position="25"/>
        <end position="155"/>
    </location>
</feature>
<accession>A0A0M4F7Z8</accession>
<reference evidence="2 3" key="1">
    <citation type="submission" date="2015-08" db="EMBL/GenBank/DDBJ databases">
        <title>Ancestral chromatin configuration constrains chromatin evolution on differentiating sex chromosomes in Drosophila.</title>
        <authorList>
            <person name="Zhou Q."/>
            <person name="Bachtrog D."/>
        </authorList>
    </citation>
    <scope>NUCLEOTIDE SEQUENCE [LARGE SCALE GENOMIC DNA]</scope>
    <source>
        <tissue evidence="2">Whole larvae</tissue>
    </source>
</reference>
<sequence length="155" mass="17131">MAVGFLLTMVGTMLIATPTKDVHTFPLIGNGSMEISVSGRHTKGLLIAPLHGIQIEHMHIAAKLIDLIDKAAEYIHTVVNHTCRVSVPSARQNTTRRWSTPGGCLRIKTVKYIAQMFIIASAPDIDALLIRDDSMSIALKRDQRIFIRNSFLVTL</sequence>
<dbReference type="EMBL" id="CP012528">
    <property type="protein sequence ID" value="ALC48412.1"/>
    <property type="molecule type" value="Genomic_DNA"/>
</dbReference>
<name>A0A0M4F7Z8_DROBS</name>
<keyword evidence="1" id="KW-0732">Signal</keyword>
<evidence type="ECO:0000313" key="3">
    <source>
        <dbReference type="Proteomes" id="UP000494163"/>
    </source>
</evidence>
<gene>
    <name evidence="2" type="ORF">Dbus_chrXg268</name>
</gene>
<evidence type="ECO:0000313" key="2">
    <source>
        <dbReference type="EMBL" id="ALC48412.1"/>
    </source>
</evidence>